<evidence type="ECO:0000313" key="1">
    <source>
        <dbReference type="EMBL" id="MDR6268071.1"/>
    </source>
</evidence>
<dbReference type="RefSeq" id="WP_309795494.1">
    <property type="nucleotide sequence ID" value="NZ_BAAAHY010000006.1"/>
</dbReference>
<reference evidence="1 2" key="1">
    <citation type="submission" date="2023-07" db="EMBL/GenBank/DDBJ databases">
        <title>Sequencing the genomes of 1000 actinobacteria strains.</title>
        <authorList>
            <person name="Klenk H.-P."/>
        </authorList>
    </citation>
    <scope>NUCLEOTIDE SEQUENCE [LARGE SCALE GENOMIC DNA]</scope>
    <source>
        <strain evidence="1 2">DSM 14555</strain>
    </source>
</reference>
<dbReference type="Proteomes" id="UP001185069">
    <property type="component" value="Unassembled WGS sequence"/>
</dbReference>
<organism evidence="1 2">
    <name type="scientific">Arthrobacter russicus</name>
    <dbReference type="NCBI Taxonomy" id="172040"/>
    <lineage>
        <taxon>Bacteria</taxon>
        <taxon>Bacillati</taxon>
        <taxon>Actinomycetota</taxon>
        <taxon>Actinomycetes</taxon>
        <taxon>Micrococcales</taxon>
        <taxon>Micrococcaceae</taxon>
        <taxon>Arthrobacter</taxon>
    </lineage>
</organism>
<accession>A0ABU1J9E2</accession>
<sequence length="71" mass="7497">MADVEAAVGELAARGMMVEKFPGVDDDGIMRRGGALVAWFKDPAGNIISVIDKRRSAPVRTGIAAGVRAER</sequence>
<dbReference type="EMBL" id="JAVDQF010000001">
    <property type="protein sequence ID" value="MDR6268071.1"/>
    <property type="molecule type" value="Genomic_DNA"/>
</dbReference>
<dbReference type="Gene3D" id="3.10.180.10">
    <property type="entry name" value="2,3-Dihydroxybiphenyl 1,2-Dioxygenase, domain 1"/>
    <property type="match status" value="1"/>
</dbReference>
<gene>
    <name evidence="1" type="ORF">JOE69_000309</name>
</gene>
<evidence type="ECO:0008006" key="3">
    <source>
        <dbReference type="Google" id="ProtNLM"/>
    </source>
</evidence>
<name>A0ABU1J9E2_9MICC</name>
<keyword evidence="2" id="KW-1185">Reference proteome</keyword>
<evidence type="ECO:0000313" key="2">
    <source>
        <dbReference type="Proteomes" id="UP001185069"/>
    </source>
</evidence>
<dbReference type="SUPFAM" id="SSF54593">
    <property type="entry name" value="Glyoxalase/Bleomycin resistance protein/Dihydroxybiphenyl dioxygenase"/>
    <property type="match status" value="1"/>
</dbReference>
<protein>
    <recommendedName>
        <fullName evidence="3">VOC domain-containing protein</fullName>
    </recommendedName>
</protein>
<dbReference type="InterPro" id="IPR029068">
    <property type="entry name" value="Glyas_Bleomycin-R_OHBP_Dase"/>
</dbReference>
<proteinExistence type="predicted"/>
<comment type="caution">
    <text evidence="1">The sequence shown here is derived from an EMBL/GenBank/DDBJ whole genome shotgun (WGS) entry which is preliminary data.</text>
</comment>